<name>A0A8K1GNW8_9PASS</name>
<evidence type="ECO:0000313" key="3">
    <source>
        <dbReference type="Proteomes" id="UP000796761"/>
    </source>
</evidence>
<protein>
    <submittedName>
        <fullName evidence="2">Uncharacterized protein</fullName>
    </submittedName>
</protein>
<evidence type="ECO:0000256" key="1">
    <source>
        <dbReference type="SAM" id="MobiDB-lite"/>
    </source>
</evidence>
<sequence>MSSCLTPMAVKARQKERDGSHGEDTHGEDNEAMNQLNPSLLHQKYNQKRLFNMGLLDHQFHQESTELGLAKPLSMETQGEAHQSTKKYNQKRLFNMGLLDHQFHQESTELGLAKPLSMETQGEAHQSTKATRMWEYQLKCNDSGFVLRVEILRKVSEVPGMKPGAERSQWQVENWRNNLTKEVNQAYEYKGMTGKQA</sequence>
<proteinExistence type="predicted"/>
<feature type="compositionally biased region" description="Basic and acidic residues" evidence="1">
    <location>
        <begin position="13"/>
        <end position="29"/>
    </location>
</feature>
<accession>A0A8K1GNW8</accession>
<dbReference type="EMBL" id="SWJQ01000092">
    <property type="protein sequence ID" value="TRZ22560.1"/>
    <property type="molecule type" value="Genomic_DNA"/>
</dbReference>
<feature type="region of interest" description="Disordered" evidence="1">
    <location>
        <begin position="1"/>
        <end position="32"/>
    </location>
</feature>
<evidence type="ECO:0000313" key="2">
    <source>
        <dbReference type="EMBL" id="TRZ22560.1"/>
    </source>
</evidence>
<dbReference type="Proteomes" id="UP000796761">
    <property type="component" value="Unassembled WGS sequence"/>
</dbReference>
<organism evidence="2 3">
    <name type="scientific">Zosterops borbonicus</name>
    <dbReference type="NCBI Taxonomy" id="364589"/>
    <lineage>
        <taxon>Eukaryota</taxon>
        <taxon>Metazoa</taxon>
        <taxon>Chordata</taxon>
        <taxon>Craniata</taxon>
        <taxon>Vertebrata</taxon>
        <taxon>Euteleostomi</taxon>
        <taxon>Archelosauria</taxon>
        <taxon>Archosauria</taxon>
        <taxon>Dinosauria</taxon>
        <taxon>Saurischia</taxon>
        <taxon>Theropoda</taxon>
        <taxon>Coelurosauria</taxon>
        <taxon>Aves</taxon>
        <taxon>Neognathae</taxon>
        <taxon>Neoaves</taxon>
        <taxon>Telluraves</taxon>
        <taxon>Australaves</taxon>
        <taxon>Passeriformes</taxon>
        <taxon>Sylvioidea</taxon>
        <taxon>Zosteropidae</taxon>
        <taxon>Zosterops</taxon>
    </lineage>
</organism>
<gene>
    <name evidence="2" type="ORF">HGM15179_004544</name>
</gene>
<keyword evidence="3" id="KW-1185">Reference proteome</keyword>
<reference evidence="2" key="1">
    <citation type="submission" date="2019-04" db="EMBL/GenBank/DDBJ databases">
        <title>Genome assembly of Zosterops borbonicus 15179.</title>
        <authorList>
            <person name="Leroy T."/>
            <person name="Anselmetti Y."/>
            <person name="Tilak M.-K."/>
            <person name="Nabholz B."/>
        </authorList>
    </citation>
    <scope>NUCLEOTIDE SEQUENCE</scope>
    <source>
        <strain evidence="2">HGM_15179</strain>
        <tissue evidence="2">Muscle</tissue>
    </source>
</reference>
<dbReference type="AlphaFoldDB" id="A0A8K1GNW8"/>
<comment type="caution">
    <text evidence="2">The sequence shown here is derived from an EMBL/GenBank/DDBJ whole genome shotgun (WGS) entry which is preliminary data.</text>
</comment>